<dbReference type="Gene3D" id="2.120.10.80">
    <property type="entry name" value="Kelch-type beta propeller"/>
    <property type="match status" value="1"/>
</dbReference>
<dbReference type="Gene3D" id="1.10.287.1490">
    <property type="match status" value="1"/>
</dbReference>
<comment type="subcellular location">
    <subcellularLocation>
        <location evidence="1">Cytoplasm</location>
    </subcellularLocation>
</comment>
<feature type="compositionally biased region" description="Low complexity" evidence="7">
    <location>
        <begin position="105"/>
        <end position="121"/>
    </location>
</feature>
<feature type="compositionally biased region" description="Basic and acidic residues" evidence="7">
    <location>
        <begin position="1255"/>
        <end position="1268"/>
    </location>
</feature>
<feature type="compositionally biased region" description="Low complexity" evidence="7">
    <location>
        <begin position="24"/>
        <end position="35"/>
    </location>
</feature>
<evidence type="ECO:0000256" key="1">
    <source>
        <dbReference type="ARBA" id="ARBA00004496"/>
    </source>
</evidence>
<feature type="compositionally biased region" description="Polar residues" evidence="7">
    <location>
        <begin position="517"/>
        <end position="531"/>
    </location>
</feature>
<feature type="compositionally biased region" description="Low complexity" evidence="7">
    <location>
        <begin position="657"/>
        <end position="677"/>
    </location>
</feature>
<feature type="region of interest" description="Disordered" evidence="7">
    <location>
        <begin position="455"/>
        <end position="702"/>
    </location>
</feature>
<sequence length="1499" mass="161939">MAFLFKSKKNHERALASRDGNTNSSSQGSQGSIQSPVARLPREEKSALHQRSTPTGSLSSIDNDNNNGALGSPDRPMTHARRGGSVDNTQQQSDLPLRNGPLPPAAGAASSPPAGGQTASPYPWSQRRLTYASSSTGPFPRYGAAVNATSSKEGDIYIMGGLINSSTVKGDLWMIEAGGNMACYPLATTAEGPGPRVGHASLLVGNAFIVYGGDTKIEESDVLDETLYLLNTSTRHWSRALPAGPRPAGRYGHTLNILGSKIYIFGGQVEGFFMNDLSAFDLNQLQMPNNRWELLMAGEASPKVPAARTNHSIITYNDKMYLFGGTNGFQWFNDVWCYDPGVNAWTQLDCIGFIPAPREGHAAALVDDVMYVFGGRTEEGTDMGDLAAFRLPSRRWYTFQNMGPSPSPRSGHSMTTVGKSIVVLGGEPSTAAPTVNDLGILYVLDTSKIRYPNEAQVSSQRALAQARRPSTSAADMQSSPRTMTARDGPSAGPPDSRKLVSALPPSAAPLNGPKAGAQQTNTEANGSPSLNSAATTTAAPSTTPTTSKLPRATAAPSPAGPPPSGPSTARPTVDTAGLGRVRGMSAEGSGALASPRTRSAQSPMAREATAESDAPAVNGQRAPGQQAGARGAGSGESRNRGSGPQEEPSKVRQIRHGQSQGSVDSSTDSSSRAALRPSSPPPPSRQTSNPLSRRSSGRNSQTVALLKELDTARNKNAWYASELELARKAGYVTSANFSPTLESRATDSFDEEDRPLIEALLAMRTELANVQSSVDKQAMLAARQVAEAEKQRDAAIQEAVYAKAKMAAHVGGSANSTPQPDSARDDTSDRTHEVSRKLASTLQAQKKLQSQLDSATAELEAEKKARALADDTAAVAQKRTLHLETYKQQTSSEVERLKAELHLVQREAREQSVACAEAVAALALLKVDKDELDSKYSQVLGNTKDHKETLESLKSAIVASQDARAHLEKKLEEERLQRESIEEKFNQIKAEHETRTAELATATQRLKDAQELAEKHVKEAKTHRQAVLSGLDKMSARDVGQATKPDAGRVAALQAQIAASSGLVKKYKEEADVAADKLRSAEERIAGLEQYQEQSSREGVSIRRQLQSSLKEVQSLQSAHSEIQNQLAAQQLETNAMTVQHNALKEILNERGISPTAAVRARGLASPRTASPEQTRLRDLEAQLASASAAHEETKQAFAAQAHESENAYREKLGQLESDYQSAVHYVKGTEKMLKQLKDQLSRYKTENGRLKSEVEELENRVEEHEGAAQRSAPPPEWESERSALHKRVQVLEAELSESGNRLEKTLEDLKQQLSQSNRRRDEALRSSDEASKSLTTQRKDLEQLRSENALLEQRATDAEQKVSLLLDQVEHSVDNYRRRSRQAPSFNSEAVGESNGLELGHSRNESNDSGSAYEGNGLDARNSAALDNLASELETLRSHWEATNKNYRLSSNFDFEQAPGARDDEEGPSAMGLSKSLADWRKRLDTEDSNSEADKPSK</sequence>
<feature type="compositionally biased region" description="Polar residues" evidence="7">
    <location>
        <begin position="455"/>
        <end position="482"/>
    </location>
</feature>
<protein>
    <submittedName>
        <fullName evidence="8">Uncharacterized protein</fullName>
    </submittedName>
</protein>
<evidence type="ECO:0000256" key="6">
    <source>
        <dbReference type="SAM" id="Coils"/>
    </source>
</evidence>
<feature type="coiled-coil region" evidence="6">
    <location>
        <begin position="1050"/>
        <end position="1133"/>
    </location>
</feature>
<dbReference type="PANTHER" id="PTHR23244">
    <property type="entry name" value="KELCH REPEAT DOMAIN"/>
    <property type="match status" value="1"/>
</dbReference>
<proteinExistence type="predicted"/>
<feature type="compositionally biased region" description="Basic and acidic residues" evidence="7">
    <location>
        <begin position="1319"/>
        <end position="1342"/>
    </location>
</feature>
<evidence type="ECO:0000256" key="3">
    <source>
        <dbReference type="ARBA" id="ARBA00022490"/>
    </source>
</evidence>
<keyword evidence="9" id="KW-1185">Reference proteome</keyword>
<feature type="compositionally biased region" description="Low complexity" evidence="7">
    <location>
        <begin position="619"/>
        <end position="629"/>
    </location>
</feature>
<feature type="compositionally biased region" description="Low complexity" evidence="7">
    <location>
        <begin position="532"/>
        <end position="557"/>
    </location>
</feature>
<evidence type="ECO:0000313" key="8">
    <source>
        <dbReference type="EMBL" id="PHH63546.1"/>
    </source>
</evidence>
<feature type="compositionally biased region" description="Polar residues" evidence="7">
    <location>
        <begin position="686"/>
        <end position="702"/>
    </location>
</feature>
<dbReference type="InterPro" id="IPR015915">
    <property type="entry name" value="Kelch-typ_b-propeller"/>
</dbReference>
<accession>A0A2C5Y765</accession>
<feature type="coiled-coil region" evidence="6">
    <location>
        <begin position="778"/>
        <end position="805"/>
    </location>
</feature>
<evidence type="ECO:0000256" key="4">
    <source>
        <dbReference type="ARBA" id="ARBA00022737"/>
    </source>
</evidence>
<dbReference type="STRING" id="1399860.A0A2C5Y765"/>
<dbReference type="GO" id="GO:0051285">
    <property type="term" value="C:cell cortex of cell tip"/>
    <property type="evidence" value="ECO:0007669"/>
    <property type="project" value="TreeGrafter"/>
</dbReference>
<evidence type="ECO:0000256" key="5">
    <source>
        <dbReference type="ARBA" id="ARBA00023054"/>
    </source>
</evidence>
<feature type="compositionally biased region" description="Basic and acidic residues" evidence="7">
    <location>
        <begin position="1479"/>
        <end position="1499"/>
    </location>
</feature>
<feature type="compositionally biased region" description="Basic residues" evidence="7">
    <location>
        <begin position="1"/>
        <end position="11"/>
    </location>
</feature>
<feature type="coiled-coil region" evidence="6">
    <location>
        <begin position="950"/>
        <end position="1026"/>
    </location>
</feature>
<feature type="region of interest" description="Disordered" evidence="7">
    <location>
        <begin position="810"/>
        <end position="837"/>
    </location>
</feature>
<dbReference type="OrthoDB" id="45365at2759"/>
<dbReference type="SMART" id="SM00612">
    <property type="entry name" value="Kelch"/>
    <property type="match status" value="2"/>
</dbReference>
<dbReference type="GO" id="GO:0061245">
    <property type="term" value="P:establishment or maintenance of bipolar cell polarity"/>
    <property type="evidence" value="ECO:0007669"/>
    <property type="project" value="TreeGrafter"/>
</dbReference>
<evidence type="ECO:0000313" key="9">
    <source>
        <dbReference type="Proteomes" id="UP000226192"/>
    </source>
</evidence>
<name>A0A2C5Y765_9HYPO</name>
<feature type="region of interest" description="Disordered" evidence="7">
    <location>
        <begin position="1376"/>
        <end position="1419"/>
    </location>
</feature>
<feature type="region of interest" description="Disordered" evidence="7">
    <location>
        <begin position="1255"/>
        <end position="1284"/>
    </location>
</feature>
<comment type="caution">
    <text evidence="8">The sequence shown here is derived from an EMBL/GenBank/DDBJ whole genome shotgun (WGS) entry which is preliminary data.</text>
</comment>
<evidence type="ECO:0000256" key="7">
    <source>
        <dbReference type="SAM" id="MobiDB-lite"/>
    </source>
</evidence>
<reference evidence="8 9" key="1">
    <citation type="submission" date="2017-06" db="EMBL/GenBank/DDBJ databases">
        <title>Ant-infecting Ophiocordyceps genomes reveal a high diversity of potential behavioral manipulation genes and a possible major role for enterotoxins.</title>
        <authorList>
            <person name="De Bekker C."/>
            <person name="Evans H.C."/>
            <person name="Brachmann A."/>
            <person name="Hughes D.P."/>
        </authorList>
    </citation>
    <scope>NUCLEOTIDE SEQUENCE [LARGE SCALE GENOMIC DNA]</scope>
    <source>
        <strain evidence="8 9">Map64</strain>
    </source>
</reference>
<keyword evidence="3" id="KW-0963">Cytoplasm</keyword>
<feature type="compositionally biased region" description="Basic and acidic residues" evidence="7">
    <location>
        <begin position="822"/>
        <end position="836"/>
    </location>
</feature>
<feature type="region of interest" description="Disordered" evidence="7">
    <location>
        <begin position="1313"/>
        <end position="1342"/>
    </location>
</feature>
<gene>
    <name evidence="8" type="ORF">CDD81_5733</name>
</gene>
<dbReference type="Pfam" id="PF24681">
    <property type="entry name" value="Kelch_KLHDC2_KLHL20_DRC7"/>
    <property type="match status" value="1"/>
</dbReference>
<dbReference type="FunFam" id="2.120.10.80:FF:000049">
    <property type="entry name" value="Cell polarity protein (Tea1)"/>
    <property type="match status" value="1"/>
</dbReference>
<dbReference type="PANTHER" id="PTHR23244:SF456">
    <property type="entry name" value="MULTIPLE EPIDERMAL GROWTH FACTOR-LIKE DOMAINS PROTEIN 8"/>
    <property type="match status" value="1"/>
</dbReference>
<feature type="coiled-coil region" evidence="6">
    <location>
        <begin position="838"/>
        <end position="914"/>
    </location>
</feature>
<keyword evidence="5 6" id="KW-0175">Coiled coil</keyword>
<feature type="region of interest" description="Disordered" evidence="7">
    <location>
        <begin position="1"/>
        <end position="123"/>
    </location>
</feature>
<keyword evidence="2" id="KW-0880">Kelch repeat</keyword>
<feature type="region of interest" description="Disordered" evidence="7">
    <location>
        <begin position="1458"/>
        <end position="1499"/>
    </location>
</feature>
<dbReference type="InterPro" id="IPR006652">
    <property type="entry name" value="Kelch_1"/>
</dbReference>
<organism evidence="8 9">
    <name type="scientific">Ophiocordyceps australis</name>
    <dbReference type="NCBI Taxonomy" id="1399860"/>
    <lineage>
        <taxon>Eukaryota</taxon>
        <taxon>Fungi</taxon>
        <taxon>Dikarya</taxon>
        <taxon>Ascomycota</taxon>
        <taxon>Pezizomycotina</taxon>
        <taxon>Sordariomycetes</taxon>
        <taxon>Hypocreomycetidae</taxon>
        <taxon>Hypocreales</taxon>
        <taxon>Ophiocordycipitaceae</taxon>
        <taxon>Ophiocordyceps</taxon>
    </lineage>
</organism>
<evidence type="ECO:0000256" key="2">
    <source>
        <dbReference type="ARBA" id="ARBA00022441"/>
    </source>
</evidence>
<feature type="compositionally biased region" description="Polar residues" evidence="7">
    <location>
        <begin position="49"/>
        <end position="69"/>
    </location>
</feature>
<dbReference type="SUPFAM" id="SSF117281">
    <property type="entry name" value="Kelch motif"/>
    <property type="match status" value="1"/>
</dbReference>
<dbReference type="EMBL" id="NJET01000047">
    <property type="protein sequence ID" value="PHH63546.1"/>
    <property type="molecule type" value="Genomic_DNA"/>
</dbReference>
<keyword evidence="4" id="KW-0677">Repeat</keyword>
<dbReference type="Proteomes" id="UP000226192">
    <property type="component" value="Unassembled WGS sequence"/>
</dbReference>